<keyword evidence="2" id="KW-0472">Membrane</keyword>
<dbReference type="Pfam" id="PF13181">
    <property type="entry name" value="TPR_8"/>
    <property type="match status" value="1"/>
</dbReference>
<reference evidence="4" key="1">
    <citation type="submission" date="2016-10" db="EMBL/GenBank/DDBJ databases">
        <authorList>
            <person name="Varghese N."/>
            <person name="Submissions S."/>
        </authorList>
    </citation>
    <scope>NUCLEOTIDE SEQUENCE [LARGE SCALE GENOMIC DNA]</scope>
    <source>
        <strain evidence="4">DSM 19684</strain>
    </source>
</reference>
<dbReference type="InterPro" id="IPR019734">
    <property type="entry name" value="TPR_rpt"/>
</dbReference>
<name>A0A1G7JYJ4_9FLAO</name>
<evidence type="ECO:0000313" key="3">
    <source>
        <dbReference type="EMBL" id="SDF30003.1"/>
    </source>
</evidence>
<dbReference type="PROSITE" id="PS50005">
    <property type="entry name" value="TPR"/>
    <property type="match status" value="1"/>
</dbReference>
<evidence type="ECO:0000256" key="1">
    <source>
        <dbReference type="PROSITE-ProRule" id="PRU00339"/>
    </source>
</evidence>
<dbReference type="InterPro" id="IPR036388">
    <property type="entry name" value="WH-like_DNA-bd_sf"/>
</dbReference>
<dbReference type="EMBL" id="FNBH01000001">
    <property type="protein sequence ID" value="SDF30003.1"/>
    <property type="molecule type" value="Genomic_DNA"/>
</dbReference>
<dbReference type="GO" id="GO:0006355">
    <property type="term" value="P:regulation of DNA-templated transcription"/>
    <property type="evidence" value="ECO:0007669"/>
    <property type="project" value="InterPro"/>
</dbReference>
<dbReference type="SUPFAM" id="SSF48452">
    <property type="entry name" value="TPR-like"/>
    <property type="match status" value="2"/>
</dbReference>
<feature type="repeat" description="TPR" evidence="1">
    <location>
        <begin position="234"/>
        <end position="267"/>
    </location>
</feature>
<evidence type="ECO:0000313" key="4">
    <source>
        <dbReference type="Proteomes" id="UP000199203"/>
    </source>
</evidence>
<dbReference type="GO" id="GO:0003677">
    <property type="term" value="F:DNA binding"/>
    <property type="evidence" value="ECO:0007669"/>
    <property type="project" value="InterPro"/>
</dbReference>
<organism evidence="3 4">
    <name type="scientific">Epilithonimonas hungarica</name>
    <dbReference type="NCBI Taxonomy" id="454006"/>
    <lineage>
        <taxon>Bacteria</taxon>
        <taxon>Pseudomonadati</taxon>
        <taxon>Bacteroidota</taxon>
        <taxon>Flavobacteriia</taxon>
        <taxon>Flavobacteriales</taxon>
        <taxon>Weeksellaceae</taxon>
        <taxon>Chryseobacterium group</taxon>
        <taxon>Epilithonimonas</taxon>
    </lineage>
</organism>
<dbReference type="InterPro" id="IPR011990">
    <property type="entry name" value="TPR-like_helical_dom_sf"/>
</dbReference>
<keyword evidence="2" id="KW-0812">Transmembrane</keyword>
<keyword evidence="1" id="KW-0802">TPR repeat</keyword>
<dbReference type="InterPro" id="IPR016032">
    <property type="entry name" value="Sig_transdc_resp-reg_C-effctor"/>
</dbReference>
<dbReference type="SUPFAM" id="SSF46894">
    <property type="entry name" value="C-terminal effector domain of the bipartite response regulators"/>
    <property type="match status" value="1"/>
</dbReference>
<dbReference type="AlphaFoldDB" id="A0A1G7JYJ4"/>
<proteinExistence type="predicted"/>
<feature type="transmembrane region" description="Helical" evidence="2">
    <location>
        <begin position="339"/>
        <end position="359"/>
    </location>
</feature>
<dbReference type="OrthoDB" id="1017207at2"/>
<keyword evidence="4" id="KW-1185">Reference proteome</keyword>
<accession>A0A1G7JYJ4</accession>
<gene>
    <name evidence="3" type="ORF">SAMN05421825_1519</name>
</gene>
<dbReference type="STRING" id="454006.SAMN05421825_1519"/>
<dbReference type="Gene3D" id="1.25.40.10">
    <property type="entry name" value="Tetratricopeptide repeat domain"/>
    <property type="match status" value="2"/>
</dbReference>
<evidence type="ECO:0000256" key="2">
    <source>
        <dbReference type="SAM" id="Phobius"/>
    </source>
</evidence>
<protein>
    <submittedName>
        <fullName evidence="3">Tetratricopeptide repeat-containing protein</fullName>
    </submittedName>
</protein>
<dbReference type="Proteomes" id="UP000199203">
    <property type="component" value="Unassembled WGS sequence"/>
</dbReference>
<sequence>MNKILLYILLCLPVIFFSQNGQKIKEIEVLLDSSYIKTTEFDLPGAIKYAQKALRSSNQKKYSRGIAISNFRIAQCLTELSIYKQGLEYLDKAQHENQILKDPNLNFEIRRVRSRIYGNMKLLPNAISESKKALETIPELKKDETEKKFAQTLINENIALIYRSMEKPDSTFYYLNENQLILETLETQKYLSSIINNYVELGNYYLSTHDPKAARSFLSKAINTAKTHNYPFLSHTFRSYGDLMIYNKENDSAIIYYKKALEISEQTKLKSEIPPIYQKMSNAYHLLGNKVLEEKYKLRSLELQNNLKSEMLSASSLIINSILSDQKDEFTKKDAKANYTIITITVAAIVLFVTLWLLYRRKVKKFKHLKKISSQKEKMLIQQKEEITLRYREDTRNLEQKINQSFDDIFALAKSNNPEFFTRFQEVYPEVISAILSIDSKLRISELTLCAYFFLGFTTKEIALYTFKSINTVRNRRQNLRNKLQIPADEDLELWFKTLSRKN</sequence>
<dbReference type="Gene3D" id="1.10.10.10">
    <property type="entry name" value="Winged helix-like DNA-binding domain superfamily/Winged helix DNA-binding domain"/>
    <property type="match status" value="1"/>
</dbReference>
<keyword evidence="2" id="KW-1133">Transmembrane helix</keyword>